<protein>
    <recommendedName>
        <fullName evidence="4">Lipoprotein</fullName>
    </recommendedName>
</protein>
<dbReference type="OrthoDB" id="6930070at2"/>
<name>A0A1H2NV40_9PSED</name>
<organism evidence="2 3">
    <name type="scientific">Pseudomonas mucidolens</name>
    <dbReference type="NCBI Taxonomy" id="46679"/>
    <lineage>
        <taxon>Bacteria</taxon>
        <taxon>Pseudomonadati</taxon>
        <taxon>Pseudomonadota</taxon>
        <taxon>Gammaproteobacteria</taxon>
        <taxon>Pseudomonadales</taxon>
        <taxon>Pseudomonadaceae</taxon>
        <taxon>Pseudomonas</taxon>
    </lineage>
</organism>
<evidence type="ECO:0000313" key="2">
    <source>
        <dbReference type="EMBL" id="SDV09280.1"/>
    </source>
</evidence>
<keyword evidence="1" id="KW-0732">Signal</keyword>
<dbReference type="PROSITE" id="PS51257">
    <property type="entry name" value="PROKAR_LIPOPROTEIN"/>
    <property type="match status" value="1"/>
</dbReference>
<feature type="chain" id="PRO_5030027769" description="Lipoprotein" evidence="1">
    <location>
        <begin position="23"/>
        <end position="148"/>
    </location>
</feature>
<dbReference type="EMBL" id="LT629802">
    <property type="protein sequence ID" value="SDV09280.1"/>
    <property type="molecule type" value="Genomic_DNA"/>
</dbReference>
<evidence type="ECO:0008006" key="4">
    <source>
        <dbReference type="Google" id="ProtNLM"/>
    </source>
</evidence>
<evidence type="ECO:0000256" key="1">
    <source>
        <dbReference type="SAM" id="SignalP"/>
    </source>
</evidence>
<dbReference type="AlphaFoldDB" id="A0A1H2NV40"/>
<keyword evidence="3" id="KW-1185">Reference proteome</keyword>
<reference evidence="3" key="1">
    <citation type="submission" date="2016-10" db="EMBL/GenBank/DDBJ databases">
        <authorList>
            <person name="Varghese N."/>
            <person name="Submissions S."/>
        </authorList>
    </citation>
    <scope>NUCLEOTIDE SEQUENCE [LARGE SCALE GENOMIC DNA]</scope>
    <source>
        <strain evidence="3">LMG 2223</strain>
    </source>
</reference>
<proteinExistence type="predicted"/>
<gene>
    <name evidence="2" type="ORF">SAMN05216202_4761</name>
</gene>
<sequence>MIKLWILPLFAACVVSSLSACAEQAPPSTAELAKDRVILAGQTLILENHQQRCALRKPDQSLLQLEIPWPCKFSPDRKGLPRVEAVSDNELIILVYHSQAEPEPSRSCTSQYQAVRQIQGRLETSIVAQSSFCMGGVIDQKHFVGLFP</sequence>
<dbReference type="RefSeq" id="WP_084381567.1">
    <property type="nucleotide sequence ID" value="NZ_LS483433.1"/>
</dbReference>
<feature type="signal peptide" evidence="1">
    <location>
        <begin position="1"/>
        <end position="22"/>
    </location>
</feature>
<dbReference type="Proteomes" id="UP000198600">
    <property type="component" value="Chromosome I"/>
</dbReference>
<evidence type="ECO:0000313" key="3">
    <source>
        <dbReference type="Proteomes" id="UP000198600"/>
    </source>
</evidence>
<accession>A0A1H2NV40</accession>
<dbReference type="STRING" id="46679.SAMN05216202_4761"/>